<organism evidence="4 5">
    <name type="scientific">Cnuibacter physcomitrellae</name>
    <dbReference type="NCBI Taxonomy" id="1619308"/>
    <lineage>
        <taxon>Bacteria</taxon>
        <taxon>Bacillati</taxon>
        <taxon>Actinomycetota</taxon>
        <taxon>Actinomycetes</taxon>
        <taxon>Micrococcales</taxon>
        <taxon>Microbacteriaceae</taxon>
        <taxon>Cnuibacter</taxon>
    </lineage>
</organism>
<dbReference type="PANTHER" id="PTHR43103">
    <property type="entry name" value="NUCLEOSIDE-DIPHOSPHATE-SUGAR EPIMERASE"/>
    <property type="match status" value="1"/>
</dbReference>
<dbReference type="Proteomes" id="UP000192775">
    <property type="component" value="Chromosome"/>
</dbReference>
<dbReference type="STRING" id="1619308.B5808_02460"/>
<keyword evidence="5" id="KW-1185">Reference proteome</keyword>
<dbReference type="InterPro" id="IPR001509">
    <property type="entry name" value="Epimerase_deHydtase"/>
</dbReference>
<dbReference type="RefSeq" id="WP_085018121.1">
    <property type="nucleotide sequence ID" value="NZ_BMHD01000001.1"/>
</dbReference>
<dbReference type="KEGG" id="cphy:B5808_02460"/>
<evidence type="ECO:0000313" key="5">
    <source>
        <dbReference type="Proteomes" id="UP000192775"/>
    </source>
</evidence>
<comment type="similarity">
    <text evidence="1">Belongs to the NAD(P)-dependent epimerase/dehydratase family.</text>
</comment>
<accession>A0A1X9LGE3</accession>
<evidence type="ECO:0000256" key="3">
    <source>
        <dbReference type="ARBA" id="ARBA00023027"/>
    </source>
</evidence>
<evidence type="ECO:0000256" key="1">
    <source>
        <dbReference type="ARBA" id="ARBA00007637"/>
    </source>
</evidence>
<protein>
    <submittedName>
        <fullName evidence="4">Uncharacterized protein</fullName>
    </submittedName>
</protein>
<evidence type="ECO:0000313" key="4">
    <source>
        <dbReference type="EMBL" id="ARJ04213.1"/>
    </source>
</evidence>
<gene>
    <name evidence="4" type="ORF">B5808_02460</name>
</gene>
<name>A0A1X9LGE3_9MICO</name>
<dbReference type="Gene3D" id="3.40.50.720">
    <property type="entry name" value="NAD(P)-binding Rossmann-like Domain"/>
    <property type="match status" value="1"/>
</dbReference>
<dbReference type="AlphaFoldDB" id="A0A1X9LGE3"/>
<reference evidence="4 5" key="1">
    <citation type="submission" date="2017-04" db="EMBL/GenBank/DDBJ databases">
        <authorList>
            <person name="Afonso C.L."/>
            <person name="Miller P.J."/>
            <person name="Scott M.A."/>
            <person name="Spackman E."/>
            <person name="Goraichik I."/>
            <person name="Dimitrov K.M."/>
            <person name="Suarez D.L."/>
            <person name="Swayne D.E."/>
        </authorList>
    </citation>
    <scope>NUCLEOTIDE SEQUENCE [LARGE SCALE GENOMIC DNA]</scope>
    <source>
        <strain evidence="5">XA(T)</strain>
    </source>
</reference>
<dbReference type="SUPFAM" id="SSF51735">
    <property type="entry name" value="NAD(P)-binding Rossmann-fold domains"/>
    <property type="match status" value="1"/>
</dbReference>
<dbReference type="InterPro" id="IPR036291">
    <property type="entry name" value="NAD(P)-bd_dom_sf"/>
</dbReference>
<keyword evidence="3" id="KW-0520">NAD</keyword>
<keyword evidence="2" id="KW-0560">Oxidoreductase</keyword>
<dbReference type="GO" id="GO:0016491">
    <property type="term" value="F:oxidoreductase activity"/>
    <property type="evidence" value="ECO:0007669"/>
    <property type="project" value="UniProtKB-KW"/>
</dbReference>
<sequence length="294" mass="31511">MTRVLVTGADGQIGRAVTSRLLAEGYEVTALSLGYTADHPADRVLTGDATSVADVARALQGADALAHFAAIPHPSLGTPYEVFRVNTDSTFNVLSQAGELGIRRAVIASSINAIGYPNNPHDVMPPRFPLDESTVPDIADAYSLSKLADERTALFAHRRWGIDVVALRFPLVKWPHVLEEVRDEVADDPAQMVREGWSYLTMADAARAVQCSLESSAPGAQVIALSARDILLDGLSTELLARYAPGVPLTAPVRGNGTLVDTRRARVLLGFEAEESIHDGSATPEPARRGEQRV</sequence>
<dbReference type="PANTHER" id="PTHR43103:SF5">
    <property type="entry name" value="4-EPIMERASE, PUTATIVE (AFU_ORTHOLOGUE AFUA_7G00360)-RELATED"/>
    <property type="match status" value="1"/>
</dbReference>
<evidence type="ECO:0000256" key="2">
    <source>
        <dbReference type="ARBA" id="ARBA00023002"/>
    </source>
</evidence>
<dbReference type="EMBL" id="CP020715">
    <property type="protein sequence ID" value="ARJ04213.1"/>
    <property type="molecule type" value="Genomic_DNA"/>
</dbReference>
<dbReference type="Pfam" id="PF01370">
    <property type="entry name" value="Epimerase"/>
    <property type="match status" value="1"/>
</dbReference>
<proteinExistence type="inferred from homology"/>